<feature type="region of interest" description="Disordered" evidence="1">
    <location>
        <begin position="102"/>
        <end position="123"/>
    </location>
</feature>
<dbReference type="Pfam" id="PF21983">
    <property type="entry name" value="NikA-like"/>
    <property type="match status" value="1"/>
</dbReference>
<evidence type="ECO:0000313" key="3">
    <source>
        <dbReference type="Proteomes" id="UP000199337"/>
    </source>
</evidence>
<sequence>MRKRNIQIIVRLNAREQQNLAKQVKKSGLSQEAFIRSLINGYEPKELPPPDYFSMTRELHAIGGNLNQIAAKANATGHIDKTVFQYEANRLRKAVQDIIEAVTAPERRRDDGDHSDMGRDRPP</sequence>
<dbReference type="AlphaFoldDB" id="A0A1I2YZU3"/>
<name>A0A1I2YZU3_9FIRM</name>
<dbReference type="Proteomes" id="UP000199337">
    <property type="component" value="Unassembled WGS sequence"/>
</dbReference>
<dbReference type="STRING" id="341036.SAMN05660649_04686"/>
<evidence type="ECO:0000313" key="2">
    <source>
        <dbReference type="EMBL" id="SFH31104.1"/>
    </source>
</evidence>
<dbReference type="RefSeq" id="WP_092475085.1">
    <property type="nucleotide sequence ID" value="NZ_FOOX01000024.1"/>
</dbReference>
<keyword evidence="3" id="KW-1185">Reference proteome</keyword>
<dbReference type="OrthoDB" id="9796842at2"/>
<feature type="compositionally biased region" description="Basic and acidic residues" evidence="1">
    <location>
        <begin position="105"/>
        <end position="123"/>
    </location>
</feature>
<protein>
    <submittedName>
        <fullName evidence="2">Mobilisation protein (MobC)</fullName>
    </submittedName>
</protein>
<gene>
    <name evidence="2" type="ORF">SAMN05660649_04686</name>
</gene>
<organism evidence="2 3">
    <name type="scientific">Desulfotruncus arcticus DSM 17038</name>
    <dbReference type="NCBI Taxonomy" id="1121424"/>
    <lineage>
        <taxon>Bacteria</taxon>
        <taxon>Bacillati</taxon>
        <taxon>Bacillota</taxon>
        <taxon>Clostridia</taxon>
        <taxon>Eubacteriales</taxon>
        <taxon>Desulfallaceae</taxon>
        <taxon>Desulfotruncus</taxon>
    </lineage>
</organism>
<reference evidence="3" key="1">
    <citation type="submission" date="2016-10" db="EMBL/GenBank/DDBJ databases">
        <authorList>
            <person name="Varghese N."/>
            <person name="Submissions S."/>
        </authorList>
    </citation>
    <scope>NUCLEOTIDE SEQUENCE [LARGE SCALE GENOMIC DNA]</scope>
    <source>
        <strain evidence="3">DSM 17038</strain>
    </source>
</reference>
<evidence type="ECO:0000256" key="1">
    <source>
        <dbReference type="SAM" id="MobiDB-lite"/>
    </source>
</evidence>
<dbReference type="InterPro" id="IPR053842">
    <property type="entry name" value="NikA-like"/>
</dbReference>
<proteinExistence type="predicted"/>
<dbReference type="EMBL" id="FOOX01000024">
    <property type="protein sequence ID" value="SFH31104.1"/>
    <property type="molecule type" value="Genomic_DNA"/>
</dbReference>
<accession>A0A1I2YZU3</accession>